<gene>
    <name evidence="2" type="ORF">DK880_00794</name>
</gene>
<dbReference type="EMBL" id="CP029619">
    <property type="protein sequence ID" value="AWN82100.1"/>
    <property type="molecule type" value="Genomic_DNA"/>
</dbReference>
<name>A0A2Z3LJ70_9BACT</name>
<keyword evidence="1" id="KW-1133">Transmembrane helix</keyword>
<evidence type="ECO:0000256" key="1">
    <source>
        <dbReference type="SAM" id="Phobius"/>
    </source>
</evidence>
<keyword evidence="1" id="KW-0472">Membrane</keyword>
<dbReference type="Proteomes" id="UP000245872">
    <property type="component" value="Chromosome"/>
</dbReference>
<dbReference type="KEGG" id="cher:DK880_00794"/>
<proteinExistence type="predicted"/>
<reference evidence="2 3" key="1">
    <citation type="submission" date="2018-05" db="EMBL/GenBank/DDBJ databases">
        <title>Candidatus Cardinium hertigii Genome Assembly.</title>
        <authorList>
            <person name="Showmaker K.C."/>
            <person name="Walden K.O."/>
            <person name="Fields C.J."/>
            <person name="Lambert K.N."/>
            <person name="Hudson M.E."/>
        </authorList>
    </citation>
    <scope>NUCLEOTIDE SEQUENCE [LARGE SCALE GENOMIC DNA]</scope>
    <source>
        <strain evidence="3">cHgTN10</strain>
    </source>
</reference>
<protein>
    <submittedName>
        <fullName evidence="2">Uncharacterized protein</fullName>
    </submittedName>
</protein>
<feature type="transmembrane region" description="Helical" evidence="1">
    <location>
        <begin position="12"/>
        <end position="35"/>
    </location>
</feature>
<evidence type="ECO:0000313" key="3">
    <source>
        <dbReference type="Proteomes" id="UP000245872"/>
    </source>
</evidence>
<evidence type="ECO:0000313" key="2">
    <source>
        <dbReference type="EMBL" id="AWN82100.1"/>
    </source>
</evidence>
<keyword evidence="1" id="KW-0812">Transmembrane</keyword>
<dbReference type="RefSeq" id="WP_109997498.1">
    <property type="nucleotide sequence ID" value="NZ_CP029619.1"/>
</dbReference>
<sequence>MEPLIINRQNVLIRCLYLLFLLTIVGCSRGGYAMYDYAAISHIEACSSGTQHKAEDSLDLYGSYPALSIQEILKIIMNKLERIAGAITLDKGILFLEDLKQLFEGENSIQAAVMALSKTVEEIAAIKKKGNIPKTGIEQRVLEQIVDIWHAIKRRYPTLAVENLITYWKDLLNLYNSRNSVMLKGQEVMKMVCWQTSFMLGKLYSMQLKLQQEKQKQRRAGYCYLRLNVFKRFRNLVRNMSGRRRGSYRPCGYTAS</sequence>
<keyword evidence="3" id="KW-1185">Reference proteome</keyword>
<dbReference type="AlphaFoldDB" id="A0A2Z3LJ70"/>
<organism evidence="2 3">
    <name type="scientific">Candidatus Cardinium hertigii</name>
    <dbReference type="NCBI Taxonomy" id="247481"/>
    <lineage>
        <taxon>Bacteria</taxon>
        <taxon>Pseudomonadati</taxon>
        <taxon>Bacteroidota</taxon>
        <taxon>Cytophagia</taxon>
        <taxon>Cytophagales</taxon>
        <taxon>Amoebophilaceae</taxon>
        <taxon>Candidatus Cardinium</taxon>
    </lineage>
</organism>
<accession>A0A2Z3LJ70</accession>